<keyword evidence="4 5" id="KW-0472">Membrane</keyword>
<feature type="transmembrane region" description="Helical" evidence="5">
    <location>
        <begin position="18"/>
        <end position="37"/>
    </location>
</feature>
<evidence type="ECO:0000256" key="3">
    <source>
        <dbReference type="ARBA" id="ARBA00022989"/>
    </source>
</evidence>
<comment type="caution">
    <text evidence="6">The sequence shown here is derived from an EMBL/GenBank/DDBJ whole genome shotgun (WGS) entry which is preliminary data.</text>
</comment>
<dbReference type="FunCoup" id="F1ZC06">
    <property type="interactions" value="179"/>
</dbReference>
<gene>
    <name evidence="6" type="ORF">Y88_3184</name>
</gene>
<dbReference type="GO" id="GO:0016020">
    <property type="term" value="C:membrane"/>
    <property type="evidence" value="ECO:0007669"/>
    <property type="project" value="UniProtKB-SubCell"/>
</dbReference>
<dbReference type="InterPro" id="IPR032808">
    <property type="entry name" value="DoxX"/>
</dbReference>
<dbReference type="STRING" id="983920.Y88_3184"/>
<keyword evidence="3 5" id="KW-1133">Transmembrane helix</keyword>
<proteinExistence type="predicted"/>
<keyword evidence="7" id="KW-1185">Reference proteome</keyword>
<protein>
    <recommendedName>
        <fullName evidence="8">DoxX family protein</fullName>
    </recommendedName>
</protein>
<sequence length="139" mass="14400">MNQPRAIVTLDSAPAMHLLARLCLVAPFAVSGIIKLTDWPGALAEASGLVPAAPASVAALTILVQLLGSALVFVRGWSWLGAGMLAVFTGLATLIAHAFWMTTGPERAVQMNAFLEHASIVGGFILLALVDGIRDGARA</sequence>
<dbReference type="eggNOG" id="COG2259">
    <property type="taxonomic scope" value="Bacteria"/>
</dbReference>
<reference evidence="6 7" key="1">
    <citation type="journal article" date="2012" name="J. Bacteriol.">
        <title>Draft Genome Sequence of Novosphingobium nitrogenifigens Y88T.</title>
        <authorList>
            <person name="Strabala T.J."/>
            <person name="Macdonald L."/>
            <person name="Liu V."/>
            <person name="Smit A.M."/>
        </authorList>
    </citation>
    <scope>NUCLEOTIDE SEQUENCE [LARGE SCALE GENOMIC DNA]</scope>
    <source>
        <strain evidence="6 7">DSM 19370</strain>
    </source>
</reference>
<dbReference type="HOGENOM" id="CLU_058421_11_1_5"/>
<dbReference type="Proteomes" id="UP000004728">
    <property type="component" value="Unassembled WGS sequence"/>
</dbReference>
<dbReference type="RefSeq" id="WP_008070765.1">
    <property type="nucleotide sequence ID" value="NZ_AQWK01000007.1"/>
</dbReference>
<dbReference type="EMBL" id="AEWJ01000052">
    <property type="protein sequence ID" value="EGD57857.1"/>
    <property type="molecule type" value="Genomic_DNA"/>
</dbReference>
<evidence type="ECO:0000256" key="1">
    <source>
        <dbReference type="ARBA" id="ARBA00004141"/>
    </source>
</evidence>
<dbReference type="InParanoid" id="F1ZC06"/>
<evidence type="ECO:0000313" key="7">
    <source>
        <dbReference type="Proteomes" id="UP000004728"/>
    </source>
</evidence>
<accession>F1ZC06</accession>
<dbReference type="OrthoDB" id="7064507at2"/>
<keyword evidence="2 5" id="KW-0812">Transmembrane</keyword>
<name>F1ZC06_9SPHN</name>
<evidence type="ECO:0000313" key="6">
    <source>
        <dbReference type="EMBL" id="EGD57857.1"/>
    </source>
</evidence>
<evidence type="ECO:0000256" key="2">
    <source>
        <dbReference type="ARBA" id="ARBA00022692"/>
    </source>
</evidence>
<organism evidence="6 7">
    <name type="scientific">Novosphingobium nitrogenifigens DSM 19370</name>
    <dbReference type="NCBI Taxonomy" id="983920"/>
    <lineage>
        <taxon>Bacteria</taxon>
        <taxon>Pseudomonadati</taxon>
        <taxon>Pseudomonadota</taxon>
        <taxon>Alphaproteobacteria</taxon>
        <taxon>Sphingomonadales</taxon>
        <taxon>Sphingomonadaceae</taxon>
        <taxon>Novosphingobium</taxon>
    </lineage>
</organism>
<feature type="transmembrane region" description="Helical" evidence="5">
    <location>
        <begin position="79"/>
        <end position="101"/>
    </location>
</feature>
<evidence type="ECO:0000256" key="4">
    <source>
        <dbReference type="ARBA" id="ARBA00023136"/>
    </source>
</evidence>
<dbReference type="AlphaFoldDB" id="F1ZC06"/>
<comment type="subcellular location">
    <subcellularLocation>
        <location evidence="1">Membrane</location>
        <topology evidence="1">Multi-pass membrane protein</topology>
    </subcellularLocation>
</comment>
<evidence type="ECO:0000256" key="5">
    <source>
        <dbReference type="SAM" id="Phobius"/>
    </source>
</evidence>
<evidence type="ECO:0008006" key="8">
    <source>
        <dbReference type="Google" id="ProtNLM"/>
    </source>
</evidence>
<dbReference type="Pfam" id="PF07681">
    <property type="entry name" value="DoxX"/>
    <property type="match status" value="1"/>
</dbReference>
<feature type="transmembrane region" description="Helical" evidence="5">
    <location>
        <begin position="113"/>
        <end position="133"/>
    </location>
</feature>
<feature type="transmembrane region" description="Helical" evidence="5">
    <location>
        <begin position="49"/>
        <end position="73"/>
    </location>
</feature>